<keyword evidence="1" id="KW-0732">Signal</keyword>
<accession>A0A1I6L339</accession>
<dbReference type="STRING" id="1166337.SAMN05192580_2216"/>
<evidence type="ECO:0008006" key="4">
    <source>
        <dbReference type="Google" id="ProtNLM"/>
    </source>
</evidence>
<feature type="chain" id="PRO_5011751337" description="Beta/Gamma crystallin" evidence="1">
    <location>
        <begin position="21"/>
        <end position="116"/>
    </location>
</feature>
<name>A0A1I6L339_9SPHN</name>
<dbReference type="EMBL" id="FOZG01000002">
    <property type="protein sequence ID" value="SFR97856.1"/>
    <property type="molecule type" value="Genomic_DNA"/>
</dbReference>
<keyword evidence="3" id="KW-1185">Reference proteome</keyword>
<dbReference type="AlphaFoldDB" id="A0A1I6L339"/>
<dbReference type="RefSeq" id="WP_093314540.1">
    <property type="nucleotide sequence ID" value="NZ_FOZG01000002.1"/>
</dbReference>
<sequence length="116" mass="12977">MRRLVTFGVALAALASGAAAQRPQANPFSAQLAKLSDLQRRAAMRRAVLDSRQYCRKVELVTHRGPYRNLDMWSVRCDRGADYGAFLGLDGSVQVRPCRDLAQLKLPPCNLPPRRR</sequence>
<proteinExistence type="predicted"/>
<protein>
    <recommendedName>
        <fullName evidence="4">Beta/Gamma crystallin</fullName>
    </recommendedName>
</protein>
<dbReference type="OrthoDB" id="7471337at2"/>
<evidence type="ECO:0000256" key="1">
    <source>
        <dbReference type="SAM" id="SignalP"/>
    </source>
</evidence>
<dbReference type="Proteomes" id="UP000198824">
    <property type="component" value="Unassembled WGS sequence"/>
</dbReference>
<evidence type="ECO:0000313" key="2">
    <source>
        <dbReference type="EMBL" id="SFR97856.1"/>
    </source>
</evidence>
<feature type="signal peptide" evidence="1">
    <location>
        <begin position="1"/>
        <end position="20"/>
    </location>
</feature>
<organism evidence="2 3">
    <name type="scientific">Sphingomonas jatrophae</name>
    <dbReference type="NCBI Taxonomy" id="1166337"/>
    <lineage>
        <taxon>Bacteria</taxon>
        <taxon>Pseudomonadati</taxon>
        <taxon>Pseudomonadota</taxon>
        <taxon>Alphaproteobacteria</taxon>
        <taxon>Sphingomonadales</taxon>
        <taxon>Sphingomonadaceae</taxon>
        <taxon>Sphingomonas</taxon>
    </lineage>
</organism>
<gene>
    <name evidence="2" type="ORF">SAMN05192580_2216</name>
</gene>
<evidence type="ECO:0000313" key="3">
    <source>
        <dbReference type="Proteomes" id="UP000198824"/>
    </source>
</evidence>
<reference evidence="2 3" key="1">
    <citation type="submission" date="2016-10" db="EMBL/GenBank/DDBJ databases">
        <authorList>
            <person name="de Groot N.N."/>
        </authorList>
    </citation>
    <scope>NUCLEOTIDE SEQUENCE [LARGE SCALE GENOMIC DNA]</scope>
    <source>
        <strain evidence="2 3">S5-249</strain>
    </source>
</reference>